<dbReference type="GO" id="GO:0009451">
    <property type="term" value="P:RNA modification"/>
    <property type="evidence" value="ECO:0007669"/>
    <property type="project" value="InterPro"/>
</dbReference>
<dbReference type="OrthoDB" id="742641at2759"/>
<accession>A0A833VDT7</accession>
<dbReference type="Proteomes" id="UP000623129">
    <property type="component" value="Unassembled WGS sequence"/>
</dbReference>
<gene>
    <name evidence="4" type="ORF">FCM35_KLT14327</name>
</gene>
<sequence>MSIRANHLTSLLYFISLNSPRLPNLKYAHALLIVSSAIAPKPISRRLVSLYCLRAIDDFVLSFFCQQVHPVGCRPSKCTFPLLVIVAKLCKSTNHGNLLHCLAMKIGFMFHVPIPNSLIHLYASFDALDHARQMFDEIPNRDTVSYNLLLGGYVKVGDLEKAEDLFSRMPEYDVKSWSILFKGYVMNQQFEKGLGFFYQMLILGVKPDEHLHTDSAIFLFEQARTNNVFLWNTLILGIGSSGWGENTLDFFTRMQVNGVKPDEQTFICLLLTCSHAGLVEEGLEYFEMMNSVYGMKPTLAHYWCLVDLFVRAGRPDYALKIVHILPWDNQSSLRDALIHLSNLGSNISIGECLSG</sequence>
<dbReference type="Gene3D" id="1.25.40.10">
    <property type="entry name" value="Tetratricopeptide repeat domain"/>
    <property type="match status" value="2"/>
</dbReference>
<dbReference type="AlphaFoldDB" id="A0A833VDT7"/>
<dbReference type="InterPro" id="IPR011990">
    <property type="entry name" value="TPR-like_helical_dom_sf"/>
</dbReference>
<dbReference type="PANTHER" id="PTHR47926">
    <property type="entry name" value="PENTATRICOPEPTIDE REPEAT-CONTAINING PROTEIN"/>
    <property type="match status" value="1"/>
</dbReference>
<comment type="caution">
    <text evidence="4">The sequence shown here is derived from an EMBL/GenBank/DDBJ whole genome shotgun (WGS) entry which is preliminary data.</text>
</comment>
<dbReference type="GO" id="GO:0099402">
    <property type="term" value="P:plant organ development"/>
    <property type="evidence" value="ECO:0007669"/>
    <property type="project" value="UniProtKB-ARBA"/>
</dbReference>
<name>A0A833VDT7_9POAL</name>
<evidence type="ECO:0000256" key="2">
    <source>
        <dbReference type="ARBA" id="ARBA00022946"/>
    </source>
</evidence>
<dbReference type="InterPro" id="IPR002885">
    <property type="entry name" value="PPR_rpt"/>
</dbReference>
<reference evidence="4" key="1">
    <citation type="submission" date="2020-01" db="EMBL/GenBank/DDBJ databases">
        <title>Genome sequence of Kobresia littledalei, the first chromosome-level genome in the family Cyperaceae.</title>
        <authorList>
            <person name="Qu G."/>
        </authorList>
    </citation>
    <scope>NUCLEOTIDE SEQUENCE</scope>
    <source>
        <strain evidence="4">C.B.Clarke</strain>
        <tissue evidence="4">Leaf</tissue>
    </source>
</reference>
<dbReference type="Pfam" id="PF01535">
    <property type="entry name" value="PPR"/>
    <property type="match status" value="5"/>
</dbReference>
<keyword evidence="2" id="KW-0809">Transit peptide</keyword>
<protein>
    <submittedName>
        <fullName evidence="4">Pentatricopeptide repeat-containing protein</fullName>
    </submittedName>
</protein>
<dbReference type="PROSITE" id="PS51375">
    <property type="entry name" value="PPR"/>
    <property type="match status" value="2"/>
</dbReference>
<keyword evidence="1" id="KW-0677">Repeat</keyword>
<dbReference type="FunFam" id="1.25.40.10:FF:000158">
    <property type="entry name" value="pentatricopeptide repeat-containing protein At2g33680"/>
    <property type="match status" value="1"/>
</dbReference>
<dbReference type="EMBL" id="SWLB01000027">
    <property type="protein sequence ID" value="KAF3321074.1"/>
    <property type="molecule type" value="Genomic_DNA"/>
</dbReference>
<dbReference type="NCBIfam" id="TIGR00756">
    <property type="entry name" value="PPR"/>
    <property type="match status" value="2"/>
</dbReference>
<evidence type="ECO:0000313" key="4">
    <source>
        <dbReference type="EMBL" id="KAF3321074.1"/>
    </source>
</evidence>
<feature type="repeat" description="PPR" evidence="3">
    <location>
        <begin position="227"/>
        <end position="261"/>
    </location>
</feature>
<dbReference type="InterPro" id="IPR046960">
    <property type="entry name" value="PPR_At4g14850-like_plant"/>
</dbReference>
<feature type="repeat" description="PPR" evidence="3">
    <location>
        <begin position="142"/>
        <end position="176"/>
    </location>
</feature>
<evidence type="ECO:0000256" key="1">
    <source>
        <dbReference type="ARBA" id="ARBA00022737"/>
    </source>
</evidence>
<evidence type="ECO:0000256" key="3">
    <source>
        <dbReference type="PROSITE-ProRule" id="PRU00708"/>
    </source>
</evidence>
<dbReference type="GO" id="GO:0003723">
    <property type="term" value="F:RNA binding"/>
    <property type="evidence" value="ECO:0007669"/>
    <property type="project" value="InterPro"/>
</dbReference>
<evidence type="ECO:0000313" key="5">
    <source>
        <dbReference type="Proteomes" id="UP000623129"/>
    </source>
</evidence>
<proteinExistence type="predicted"/>
<organism evidence="4 5">
    <name type="scientific">Carex littledalei</name>
    <dbReference type="NCBI Taxonomy" id="544730"/>
    <lineage>
        <taxon>Eukaryota</taxon>
        <taxon>Viridiplantae</taxon>
        <taxon>Streptophyta</taxon>
        <taxon>Embryophyta</taxon>
        <taxon>Tracheophyta</taxon>
        <taxon>Spermatophyta</taxon>
        <taxon>Magnoliopsida</taxon>
        <taxon>Liliopsida</taxon>
        <taxon>Poales</taxon>
        <taxon>Cyperaceae</taxon>
        <taxon>Cyperoideae</taxon>
        <taxon>Cariceae</taxon>
        <taxon>Carex</taxon>
        <taxon>Carex subgen. Euthyceras</taxon>
    </lineage>
</organism>
<keyword evidence="5" id="KW-1185">Reference proteome</keyword>